<feature type="transmembrane region" description="Helical" evidence="2">
    <location>
        <begin position="21"/>
        <end position="43"/>
    </location>
</feature>
<feature type="transmembrane region" description="Helical" evidence="2">
    <location>
        <begin position="226"/>
        <end position="248"/>
    </location>
</feature>
<dbReference type="PANTHER" id="PTHR10582">
    <property type="entry name" value="TRANSIENT RECEPTOR POTENTIAL ION CHANNEL PROTEIN"/>
    <property type="match status" value="1"/>
</dbReference>
<evidence type="ECO:0000313" key="3">
    <source>
        <dbReference type="EMBL" id="GIL90844.1"/>
    </source>
</evidence>
<keyword evidence="4" id="KW-1185">Reference proteome</keyword>
<dbReference type="GO" id="GO:0005886">
    <property type="term" value="C:plasma membrane"/>
    <property type="evidence" value="ECO:0007669"/>
    <property type="project" value="TreeGrafter"/>
</dbReference>
<dbReference type="PANTHER" id="PTHR10582:SF2">
    <property type="entry name" value="INACTIVE"/>
    <property type="match status" value="1"/>
</dbReference>
<accession>A0A8J4D1P0</accession>
<sequence length="426" mass="46845">YGPVLGSVLPLPADNFGRVMVYLGAAVQLQFAAVFLTFFLLVLNYPPLANGAEEDLHAMNRMPVIQGTLCVAMVLSSSMLIERIQEARVPQLGTWVSFGRHLELCCHAMVWTVTAIVWVGKATDLVPALSGLTMLLFVARLTLFGLITEKLSTAVLALLEILSDSRYFFLLIALVYGGFALAVAGLRHQTDHNTAIYTTQLFTVLLGDFQSSQLTDERDVWRFPDFSLVLLSIYAMLMLIVFMNLLIATMNDTYDRVKEFREVEVMRLRSHMMVFVKDFIKHNPRKKLKHLNGDVLHLLLRPEEVKSGRWLSQSAAEPSEYSAWAGRITYMRSTIVREVEAVVRTQADKASEQLDAIDNRLGKVEASATAASAAAAAASAAAAAVAAAAAAAPPVKQVEQMAALESRINEMQRGLEALLARPNGSM</sequence>
<proteinExistence type="predicted"/>
<evidence type="ECO:0008006" key="5">
    <source>
        <dbReference type="Google" id="ProtNLM"/>
    </source>
</evidence>
<evidence type="ECO:0000313" key="4">
    <source>
        <dbReference type="Proteomes" id="UP000747110"/>
    </source>
</evidence>
<keyword evidence="2" id="KW-0472">Membrane</keyword>
<comment type="caution">
    <text evidence="3">The sequence shown here is derived from an EMBL/GenBank/DDBJ whole genome shotgun (WGS) entry which is preliminary data.</text>
</comment>
<gene>
    <name evidence="3" type="ORF">Vretifemale_18552</name>
</gene>
<feature type="non-terminal residue" evidence="3">
    <location>
        <position position="426"/>
    </location>
</feature>
<evidence type="ECO:0000256" key="2">
    <source>
        <dbReference type="SAM" id="Phobius"/>
    </source>
</evidence>
<name>A0A8J4D1P0_9CHLO</name>
<keyword evidence="1" id="KW-0677">Repeat</keyword>
<dbReference type="InterPro" id="IPR024862">
    <property type="entry name" value="TRPV"/>
</dbReference>
<dbReference type="Proteomes" id="UP000747110">
    <property type="component" value="Unassembled WGS sequence"/>
</dbReference>
<protein>
    <recommendedName>
        <fullName evidence="5">Ion transport domain-containing protein</fullName>
    </recommendedName>
</protein>
<evidence type="ECO:0000256" key="1">
    <source>
        <dbReference type="ARBA" id="ARBA00022737"/>
    </source>
</evidence>
<dbReference type="OrthoDB" id="301415at2759"/>
<feature type="transmembrane region" description="Helical" evidence="2">
    <location>
        <begin position="102"/>
        <end position="119"/>
    </location>
</feature>
<dbReference type="EMBL" id="BNCP01000060">
    <property type="protein sequence ID" value="GIL90844.1"/>
    <property type="molecule type" value="Genomic_DNA"/>
</dbReference>
<dbReference type="GO" id="GO:0098703">
    <property type="term" value="P:calcium ion import across plasma membrane"/>
    <property type="evidence" value="ECO:0007669"/>
    <property type="project" value="TreeGrafter"/>
</dbReference>
<keyword evidence="2" id="KW-0812">Transmembrane</keyword>
<dbReference type="AlphaFoldDB" id="A0A8J4D1P0"/>
<dbReference type="GO" id="GO:0005216">
    <property type="term" value="F:monoatomic ion channel activity"/>
    <property type="evidence" value="ECO:0007669"/>
    <property type="project" value="InterPro"/>
</dbReference>
<organism evidence="3 4">
    <name type="scientific">Volvox reticuliferus</name>
    <dbReference type="NCBI Taxonomy" id="1737510"/>
    <lineage>
        <taxon>Eukaryota</taxon>
        <taxon>Viridiplantae</taxon>
        <taxon>Chlorophyta</taxon>
        <taxon>core chlorophytes</taxon>
        <taxon>Chlorophyceae</taxon>
        <taxon>CS clade</taxon>
        <taxon>Chlamydomonadales</taxon>
        <taxon>Volvocaceae</taxon>
        <taxon>Volvox</taxon>
    </lineage>
</organism>
<reference evidence="3" key="1">
    <citation type="journal article" date="2021" name="Proc. Natl. Acad. Sci. U.S.A.">
        <title>Three genomes in the algal genus Volvox reveal the fate of a haploid sex-determining region after a transition to homothallism.</title>
        <authorList>
            <person name="Yamamoto K."/>
            <person name="Hamaji T."/>
            <person name="Kawai-Toyooka H."/>
            <person name="Matsuzaki R."/>
            <person name="Takahashi F."/>
            <person name="Nishimura Y."/>
            <person name="Kawachi M."/>
            <person name="Noguchi H."/>
            <person name="Minakuchi Y."/>
            <person name="Umen J.G."/>
            <person name="Toyoda A."/>
            <person name="Nozaki H."/>
        </authorList>
    </citation>
    <scope>NUCLEOTIDE SEQUENCE</scope>
    <source>
        <strain evidence="3">NIES-3786</strain>
    </source>
</reference>
<feature type="transmembrane region" description="Helical" evidence="2">
    <location>
        <begin position="167"/>
        <end position="186"/>
    </location>
</feature>
<keyword evidence="2" id="KW-1133">Transmembrane helix</keyword>
<feature type="transmembrane region" description="Helical" evidence="2">
    <location>
        <begin position="125"/>
        <end position="147"/>
    </location>
</feature>